<organism evidence="15 16">
    <name type="scientific">Phytobacter diazotrophicus</name>
    <dbReference type="NCBI Taxonomy" id="395631"/>
    <lineage>
        <taxon>Bacteria</taxon>
        <taxon>Pseudomonadati</taxon>
        <taxon>Pseudomonadota</taxon>
        <taxon>Gammaproteobacteria</taxon>
        <taxon>Enterobacterales</taxon>
        <taxon>Enterobacteriaceae</taxon>
        <taxon>Phytobacter</taxon>
    </lineage>
</organism>
<keyword evidence="5 11" id="KW-0812">Transmembrane</keyword>
<dbReference type="Proteomes" id="UP001320460">
    <property type="component" value="Chromosome"/>
</dbReference>
<evidence type="ECO:0000256" key="3">
    <source>
        <dbReference type="ARBA" id="ARBA00022448"/>
    </source>
</evidence>
<keyword evidence="7 12" id="KW-0798">TonB box</keyword>
<dbReference type="Gene3D" id="2.170.130.10">
    <property type="entry name" value="TonB-dependent receptor, plug domain"/>
    <property type="match status" value="1"/>
</dbReference>
<keyword evidence="9 15" id="KW-0675">Receptor</keyword>
<evidence type="ECO:0000256" key="11">
    <source>
        <dbReference type="PROSITE-ProRule" id="PRU01360"/>
    </source>
</evidence>
<dbReference type="InterPro" id="IPR036942">
    <property type="entry name" value="Beta-barrel_TonB_sf"/>
</dbReference>
<evidence type="ECO:0000256" key="7">
    <source>
        <dbReference type="ARBA" id="ARBA00023077"/>
    </source>
</evidence>
<dbReference type="Gene3D" id="2.40.170.20">
    <property type="entry name" value="TonB-dependent receptor, beta-barrel domain"/>
    <property type="match status" value="1"/>
</dbReference>
<dbReference type="Pfam" id="PF00593">
    <property type="entry name" value="TonB_dep_Rec_b-barrel"/>
    <property type="match status" value="1"/>
</dbReference>
<evidence type="ECO:0000259" key="14">
    <source>
        <dbReference type="Pfam" id="PF07715"/>
    </source>
</evidence>
<dbReference type="PROSITE" id="PS52016">
    <property type="entry name" value="TONB_DEPENDENT_REC_3"/>
    <property type="match status" value="1"/>
</dbReference>
<evidence type="ECO:0000256" key="9">
    <source>
        <dbReference type="ARBA" id="ARBA00023170"/>
    </source>
</evidence>
<dbReference type="InterPro" id="IPR012910">
    <property type="entry name" value="Plug_dom"/>
</dbReference>
<evidence type="ECO:0000256" key="6">
    <source>
        <dbReference type="ARBA" id="ARBA00022729"/>
    </source>
</evidence>
<keyword evidence="8 11" id="KW-0472">Membrane</keyword>
<feature type="domain" description="TonB-dependent receptor-like beta-barrel" evidence="13">
    <location>
        <begin position="359"/>
        <end position="776"/>
    </location>
</feature>
<feature type="domain" description="TonB-dependent receptor plug" evidence="14">
    <location>
        <begin position="93"/>
        <end position="214"/>
    </location>
</feature>
<evidence type="ECO:0000256" key="2">
    <source>
        <dbReference type="ARBA" id="ARBA00008143"/>
    </source>
</evidence>
<keyword evidence="16" id="KW-1185">Reference proteome</keyword>
<comment type="subcellular location">
    <subcellularLocation>
        <location evidence="1 11">Cell outer membrane</location>
        <topology evidence="1 11">Multi-pass membrane protein</topology>
    </subcellularLocation>
</comment>
<evidence type="ECO:0000256" key="8">
    <source>
        <dbReference type="ARBA" id="ARBA00023136"/>
    </source>
</evidence>
<dbReference type="InterPro" id="IPR039426">
    <property type="entry name" value="TonB-dep_rcpt-like"/>
</dbReference>
<evidence type="ECO:0000259" key="13">
    <source>
        <dbReference type="Pfam" id="PF00593"/>
    </source>
</evidence>
<dbReference type="CDD" id="cd01347">
    <property type="entry name" value="ligand_gated_channel"/>
    <property type="match status" value="1"/>
</dbReference>
<sequence>MSCADSTRSIKRLEATVGLILINSKACNIMGTSQLSRTPFRKSVLVTSLLAALYQTSAVAADAHVKQTTATDTRQDNAEEMVVTAPAPVLKAGSSHTVSAEDLQNKGANDFGSIMRYEPLISATGASGGSGNGKSGFDRGGYTGYNIRGLESNRVGIDVDGIAQPDATGRSYVSRSGLNTFGIGRDYIDPYMYGGIDIQSGATSTETANTSIGGNVSFQPKSADNYLHAGKQTYFGYQSDYDSADRSWHNGLTAAGGDETLRGIFVYSRRDGQQTRNNSGTIDAYPANWHSDAMLASGIWQPNEAHKFTGTLDYYHKTNHTHYDAWNSAGSSIIGNANQTSQTRRWGVSLKDDWTPVNAWLDSMSTKVYYQHTEAHDWTYMPDSTTLSMETVNSNYDTDTWGITNVLTTTLGRHDLSAGFNASTSKTQRPFSQSPIPSVFSEIMQPEADSRGYTLGAFAQDQINFDLADRNFAIIPGVRVVHQSMKPDNLASLTSNSTVLDESDVSTLYGKNSDTQWLPSLTFQYDLTPRLMTYLQYKRGAEFPNASQLYGSWNLGSNYAGRGQYALVGNTDLKTETSDNLEWGMKGEVTEGITLRTALFYNSYKNFIAYTRYTRTGNPDKFTRVPSNIYTIYQAENRDKAFIYGGEISTKFNFGTWFEEVNGLSATLAYGYTQGQSKSSYMGDKYIDLDSVAPMKAIAGVAWDDPAKRYGTALTATFVKGKQATATTRESYSNTGSSLGESSAEYMRVPGYGLLDWTAYWQVAKNVKLHGGVYNITDRKYWDYLNSRTQEETTNQDAYDKALAVMPGRTWQLGVNVDF</sequence>
<keyword evidence="4 11" id="KW-1134">Transmembrane beta strand</keyword>
<keyword evidence="10 11" id="KW-0998">Cell outer membrane</keyword>
<dbReference type="PANTHER" id="PTHR30069">
    <property type="entry name" value="TONB-DEPENDENT OUTER MEMBRANE RECEPTOR"/>
    <property type="match status" value="1"/>
</dbReference>
<evidence type="ECO:0000256" key="10">
    <source>
        <dbReference type="ARBA" id="ARBA00023237"/>
    </source>
</evidence>
<accession>A0ABN6LR26</accession>
<evidence type="ECO:0000313" key="16">
    <source>
        <dbReference type="Proteomes" id="UP001320460"/>
    </source>
</evidence>
<gene>
    <name evidence="15" type="ORF">PDTA9734_31410</name>
</gene>
<evidence type="ECO:0000256" key="12">
    <source>
        <dbReference type="RuleBase" id="RU003357"/>
    </source>
</evidence>
<evidence type="ECO:0000256" key="1">
    <source>
        <dbReference type="ARBA" id="ARBA00004571"/>
    </source>
</evidence>
<name>A0ABN6LR26_9ENTR</name>
<dbReference type="SUPFAM" id="SSF56935">
    <property type="entry name" value="Porins"/>
    <property type="match status" value="1"/>
</dbReference>
<dbReference type="InterPro" id="IPR000531">
    <property type="entry name" value="Beta-barrel_TonB"/>
</dbReference>
<comment type="similarity">
    <text evidence="2">Belongs to the TonB-dependent receptor family. Hemoglobin/haptoglobin binding protein subfamily.</text>
</comment>
<evidence type="ECO:0000313" key="15">
    <source>
        <dbReference type="EMBL" id="BDD51654.1"/>
    </source>
</evidence>
<proteinExistence type="inferred from homology"/>
<dbReference type="Pfam" id="PF07715">
    <property type="entry name" value="Plug"/>
    <property type="match status" value="1"/>
</dbReference>
<protein>
    <submittedName>
        <fullName evidence="15">TonB-dependent receptor</fullName>
    </submittedName>
</protein>
<keyword evidence="3 11" id="KW-0813">Transport</keyword>
<dbReference type="EMBL" id="AP025334">
    <property type="protein sequence ID" value="BDD51654.1"/>
    <property type="molecule type" value="Genomic_DNA"/>
</dbReference>
<keyword evidence="6" id="KW-0732">Signal</keyword>
<reference evidence="15 16" key="1">
    <citation type="submission" date="2021-12" db="EMBL/GenBank/DDBJ databases">
        <title>Complete genome sequence of Phytobacter diazotrophicus TA9734.</title>
        <authorList>
            <person name="Kubota H."/>
            <person name="Nakayama Y."/>
            <person name="Ariyoshi T."/>
        </authorList>
    </citation>
    <scope>NUCLEOTIDE SEQUENCE [LARGE SCALE GENOMIC DNA]</scope>
    <source>
        <strain evidence="15 16">TA9734</strain>
    </source>
</reference>
<evidence type="ECO:0000256" key="5">
    <source>
        <dbReference type="ARBA" id="ARBA00022692"/>
    </source>
</evidence>
<evidence type="ECO:0000256" key="4">
    <source>
        <dbReference type="ARBA" id="ARBA00022452"/>
    </source>
</evidence>
<dbReference type="PANTHER" id="PTHR30069:SF29">
    <property type="entry name" value="HEMOGLOBIN AND HEMOGLOBIN-HAPTOGLOBIN-BINDING PROTEIN 1-RELATED"/>
    <property type="match status" value="1"/>
</dbReference>
<dbReference type="InterPro" id="IPR037066">
    <property type="entry name" value="Plug_dom_sf"/>
</dbReference>